<accession>A0A506UH63</accession>
<feature type="compositionally biased region" description="Polar residues" evidence="1">
    <location>
        <begin position="18"/>
        <end position="29"/>
    </location>
</feature>
<evidence type="ECO:0000256" key="1">
    <source>
        <dbReference type="SAM" id="MobiDB-lite"/>
    </source>
</evidence>
<gene>
    <name evidence="3" type="ORF">FJU08_05300</name>
</gene>
<evidence type="ECO:0000313" key="4">
    <source>
        <dbReference type="Proteomes" id="UP000318801"/>
    </source>
</evidence>
<dbReference type="Pfam" id="PF03797">
    <property type="entry name" value="Autotransporter"/>
    <property type="match status" value="1"/>
</dbReference>
<feature type="compositionally biased region" description="Polar residues" evidence="1">
    <location>
        <begin position="1"/>
        <end position="10"/>
    </location>
</feature>
<dbReference type="InterPro" id="IPR036709">
    <property type="entry name" value="Autotransporte_beta_dom_sf"/>
</dbReference>
<dbReference type="SMART" id="SM00869">
    <property type="entry name" value="Autotransporter"/>
    <property type="match status" value="1"/>
</dbReference>
<evidence type="ECO:0000313" key="3">
    <source>
        <dbReference type="EMBL" id="TPW32417.1"/>
    </source>
</evidence>
<reference evidence="3 4" key="1">
    <citation type="submission" date="2019-06" db="EMBL/GenBank/DDBJ databases">
        <authorList>
            <person name="Li M."/>
        </authorList>
    </citation>
    <scope>NUCLEOTIDE SEQUENCE [LARGE SCALE GENOMIC DNA]</scope>
    <source>
        <strain evidence="3 4">BGMRC2036</strain>
    </source>
</reference>
<dbReference type="RefSeq" id="WP_141147927.1">
    <property type="nucleotide sequence ID" value="NZ_VHLG01000002.1"/>
</dbReference>
<evidence type="ECO:0000259" key="2">
    <source>
        <dbReference type="PROSITE" id="PS51208"/>
    </source>
</evidence>
<feature type="domain" description="Autotransporter" evidence="2">
    <location>
        <begin position="1382"/>
        <end position="1662"/>
    </location>
</feature>
<proteinExistence type="predicted"/>
<dbReference type="PROSITE" id="PS51208">
    <property type="entry name" value="AUTOTRANSPORTER"/>
    <property type="match status" value="1"/>
</dbReference>
<sequence length="1662" mass="173411">MNAIKKQTNPAKPMAASPRQSRQSGSTLYRSARESRLRARLWAGTLLTGTLVLASTGILTPGQLPVLADETQYWNYGKGGSGTWSSTAYNWVDENNQTGVWAGDTGIFNTASGTVTLASDQYFVELDFPKIGSSSDTSFYTLTGNYLRSGSSAATIYVGTDQSALIMSTLALGGDFTKTGGGTLTLNSPNGDGGTIAGETKITDGTLNFNGLIYVTDVYIGGRNGAVVNIDYGQFELCGTSGSCETTQGGGMNIGVEKGTSGKLMVTGDGQVAAVPEHDSVIGKFGHGELWIVDGGKYAESGEDANNATARIRFADGENSTAFLYISGDTSELTTQDDPERTNINIGNFGDATAIIEDGAEFLADGEFLIATNGGNSTVTIDGDGSKLVNKFSGAQQLVIGNAGNGTLILSNGGKARVNSSDSTAILGYYDIYLNTHYGKGTLIFGSAPSATETTASAGALEVDTLEFGPGQSTLIFNHTATADHPYAFDVTIETESKDSSTNTIQQLSGVTSFEAYGSEYFGTVEINGGTLDVSGVTLGGTYTVNGGTLAGKNGTVGTLTVGADAASVIFAATASSTVPILSPGDVDGNIYGVITVDGDLTLAKSAVLDMQLGSNNSTNSMDRVDVEGDVTLGGTLNVQFYGPHQGSEKEYPIITYTGSVSGAFDEIPENYMITYDTVTIKGETKKAVLLVWATLEETGFYWNGGATAEDEGHGLTGGSGTWSLSNAAWTNQDGSAPEQEWPFEAGNTAIFAGSQGGTVTVAGVQLFGKLDFRVTQDQESYLLSGGTLSPSPKQGETAEISVDPNVEAVISSAIASTDGSRPDLEKVGAGQLTLTNSDNVVGRFQLSEGTVVLKGQLTADDVHILDWDASKASGAAVMRVDGGALDVDYQLVVGYTSIDADDNAKQVSKLLVTNKAKVTAGYLLVGNFNELAPATVEVTNGGRLQFETLTLVGLFYGSAVLLVDGSGSRVSSSGNLTTGYGGGTGKVILSNSGELEVDGSFTLGEQANESTGILIFGEDPDTQSAARVTTIPGVFSAEGLYFGGGDAKLIFNHAAEESDNFVFDTKLVAYSSNAKETNTIEQLSGYTYFKGDGSQFSGTVNITGGTLDVTNDLMGQINVGGVDLMDAYLVLPKTNINLGDISILSSGKVDLSKNQNPMLTVTVSSFSMQSEHSELYLYANFTDDYGQPVSSNIHSTGAVSLQDGTIFIYHEDIENPVTNDPVLIISSDQSIDLGDGMDFEPQEEINGIQLDDILSDDNKSLYVQLVVKDEFLSDATVSMSANAAAMTNSLISLGGVHSLPVNFALTDAAQRDWVAQIMSGDIYASEASAMVANSRYVRDATGQHIRDISGGIATGQAIATVSNYAAQPSAATTPAFDGFSEANSGIDLWATGYGAWSSFDGDTAAGTASASNNVGGFIFGADASAFGNLRLGALGAYGHSSFKADDHYASGTSNDVTFGMYGGGNWGAIGVNFGAAYTWHDIDTNRTIKSRYFDDALDSDYSAGTFQLFGGVGYMFDLGGGVRLEPFLDAAYVHYQADNFSENGGLLALSVLDSDMNTGYTTVGLRGAWDFDIGATQNKLTGALGWRHAYGDTEPFANVGFALGGDMQMIQGTPLASDQAVINVGWVTELNKTVSIGVDYTGLFGGGYESQTVSGKLNIRF</sequence>
<dbReference type="EMBL" id="VHLG01000002">
    <property type="protein sequence ID" value="TPW32417.1"/>
    <property type="molecule type" value="Genomic_DNA"/>
</dbReference>
<dbReference type="SUPFAM" id="SSF103515">
    <property type="entry name" value="Autotransporter"/>
    <property type="match status" value="1"/>
</dbReference>
<protein>
    <submittedName>
        <fullName evidence="3">Autotransporter domain-containing protein</fullName>
    </submittedName>
</protein>
<comment type="caution">
    <text evidence="3">The sequence shown here is derived from an EMBL/GenBank/DDBJ whole genome shotgun (WGS) entry which is preliminary data.</text>
</comment>
<name>A0A506UH63_9HYPH</name>
<dbReference type="Proteomes" id="UP000318801">
    <property type="component" value="Unassembled WGS sequence"/>
</dbReference>
<dbReference type="InterPro" id="IPR005546">
    <property type="entry name" value="Autotransporte_beta"/>
</dbReference>
<dbReference type="InterPro" id="IPR030895">
    <property type="entry name" value="T5SS_PEPC_rpt"/>
</dbReference>
<dbReference type="InterPro" id="IPR011050">
    <property type="entry name" value="Pectin_lyase_fold/virulence"/>
</dbReference>
<dbReference type="Gene3D" id="2.40.128.130">
    <property type="entry name" value="Autotransporter beta-domain"/>
    <property type="match status" value="1"/>
</dbReference>
<dbReference type="NCBIfam" id="TIGR04393">
    <property type="entry name" value="rpt_T5SS_PEPC"/>
    <property type="match status" value="1"/>
</dbReference>
<organism evidence="3 4">
    <name type="scientific">Martelella alba</name>
    <dbReference type="NCBI Taxonomy" id="2590451"/>
    <lineage>
        <taxon>Bacteria</taxon>
        <taxon>Pseudomonadati</taxon>
        <taxon>Pseudomonadota</taxon>
        <taxon>Alphaproteobacteria</taxon>
        <taxon>Hyphomicrobiales</taxon>
        <taxon>Aurantimonadaceae</taxon>
        <taxon>Martelella</taxon>
    </lineage>
</organism>
<dbReference type="OrthoDB" id="7872833at2"/>
<dbReference type="SUPFAM" id="SSF51126">
    <property type="entry name" value="Pectin lyase-like"/>
    <property type="match status" value="1"/>
</dbReference>
<keyword evidence="4" id="KW-1185">Reference proteome</keyword>
<feature type="region of interest" description="Disordered" evidence="1">
    <location>
        <begin position="1"/>
        <end position="29"/>
    </location>
</feature>